<evidence type="ECO:0000256" key="5">
    <source>
        <dbReference type="ARBA" id="ARBA00023186"/>
    </source>
</evidence>
<dbReference type="Gene3D" id="3.90.640.10">
    <property type="entry name" value="Actin, Chain A, domain 4"/>
    <property type="match status" value="1"/>
</dbReference>
<dbReference type="PANTHER" id="PTHR42749:SF1">
    <property type="entry name" value="CELL SHAPE-DETERMINING PROTEIN MREB"/>
    <property type="match status" value="1"/>
</dbReference>
<keyword evidence="2" id="KW-0547">Nucleotide-binding</keyword>
<keyword evidence="7" id="KW-1185">Reference proteome</keyword>
<evidence type="ECO:0000256" key="2">
    <source>
        <dbReference type="ARBA" id="ARBA00022741"/>
    </source>
</evidence>
<dbReference type="InterPro" id="IPR043129">
    <property type="entry name" value="ATPase_NBD"/>
</dbReference>
<keyword evidence="5" id="KW-0143">Chaperone</keyword>
<dbReference type="SUPFAM" id="SSF53067">
    <property type="entry name" value="Actin-like ATPase domain"/>
    <property type="match status" value="2"/>
</dbReference>
<evidence type="ECO:0000313" key="7">
    <source>
        <dbReference type="Proteomes" id="UP001501444"/>
    </source>
</evidence>
<evidence type="ECO:0008006" key="8">
    <source>
        <dbReference type="Google" id="ProtNLM"/>
    </source>
</evidence>
<accession>A0ABP5UE25</accession>
<dbReference type="Gene3D" id="3.30.420.40">
    <property type="match status" value="2"/>
</dbReference>
<keyword evidence="3" id="KW-0067">ATP-binding</keyword>
<dbReference type="PROSITE" id="PS00329">
    <property type="entry name" value="HSP70_2"/>
    <property type="match status" value="1"/>
</dbReference>
<dbReference type="EMBL" id="BAAARV010000075">
    <property type="protein sequence ID" value="GAA2374021.1"/>
    <property type="molecule type" value="Genomic_DNA"/>
</dbReference>
<comment type="similarity">
    <text evidence="1">Belongs to the heat shock protein 70 family.</text>
</comment>
<gene>
    <name evidence="6" type="ORF">GCM10010170_076890</name>
</gene>
<dbReference type="InterPro" id="IPR018181">
    <property type="entry name" value="Heat_shock_70_CS"/>
</dbReference>
<dbReference type="Pfam" id="PF00012">
    <property type="entry name" value="HSP70"/>
    <property type="match status" value="1"/>
</dbReference>
<organism evidence="6 7">
    <name type="scientific">Dactylosporangium salmoneum</name>
    <dbReference type="NCBI Taxonomy" id="53361"/>
    <lineage>
        <taxon>Bacteria</taxon>
        <taxon>Bacillati</taxon>
        <taxon>Actinomycetota</taxon>
        <taxon>Actinomycetes</taxon>
        <taxon>Micromonosporales</taxon>
        <taxon>Micromonosporaceae</taxon>
        <taxon>Dactylosporangium</taxon>
    </lineage>
</organism>
<evidence type="ECO:0000313" key="6">
    <source>
        <dbReference type="EMBL" id="GAA2374021.1"/>
    </source>
</evidence>
<dbReference type="PROSITE" id="PS01036">
    <property type="entry name" value="HSP70_3"/>
    <property type="match status" value="1"/>
</dbReference>
<dbReference type="InterPro" id="IPR013126">
    <property type="entry name" value="Hsp_70_fam"/>
</dbReference>
<dbReference type="Pfam" id="PF08310">
    <property type="entry name" value="LGFP"/>
    <property type="match status" value="3"/>
</dbReference>
<evidence type="ECO:0000256" key="4">
    <source>
        <dbReference type="ARBA" id="ARBA00023016"/>
    </source>
</evidence>
<evidence type="ECO:0000256" key="3">
    <source>
        <dbReference type="ARBA" id="ARBA00022840"/>
    </source>
</evidence>
<evidence type="ECO:0000256" key="1">
    <source>
        <dbReference type="ARBA" id="ARBA00007381"/>
    </source>
</evidence>
<dbReference type="Proteomes" id="UP001501444">
    <property type="component" value="Unassembled WGS sequence"/>
</dbReference>
<dbReference type="RefSeq" id="WP_344617556.1">
    <property type="nucleotide sequence ID" value="NZ_BAAARV010000075.1"/>
</dbReference>
<protein>
    <recommendedName>
        <fullName evidence="8">Hsp70 protein</fullName>
    </recommendedName>
</protein>
<dbReference type="InterPro" id="IPR013207">
    <property type="entry name" value="LGFP"/>
</dbReference>
<sequence>MRQLAVDFGTSNTVAVVRRADQAPRALVFDGTPLLPSAVLARRDGTLLVGQDAQHDARIEPERFEPHPKLRIDEGTVLLGDAEVAVTELLAAPLRRVAQESRAAGVDPAGGAVMTYPAAWSAQRRAILAEAAAKAGLGAVELVPEPVAAARYCTQVSPLPEGASLAVFDFGGGTLDVSVVRGTAQGLETVSLDGRDDLGGVDIDEALSGHLGELIGRRWPDVWERLRQPTSARLEFLSEVSKTKEMLSRTASAAVRVPGLAEPLHLTREELERVAGPLVDRAVELTRTALTGLDLGGPAFAGVFLVGGSSRLPLVATTLQARLKVAPKVPEQNELPVAFGAFLADPVPRSRAAGAGSAAGPLRARYVAEALAKIEDPAELARRLNELAPAGAAQVLPLLGAAQVVAAVPRLHPPAADAILGAMTDLPRAELLRDAIAADEAIYDCGRRCADKLGEPVSPLRPVPGRSRWDGGIGFVREFEHYGLVYWTRATGAQPVWHGIRAHFEAQGGIDGRLGYPVTGEIVVDGERVLQRFQDKQDYGQDLLQRLGLRCGAAVYWSPEHGAHSTWGGVGEHFELLDGGRGRLRFPTDDEHPVGPSPAGTTGWRQHFEGGVVYWSAKTGGVAVFDYLAGYHEERGGVDGPLGFPVGPSRDATRSPQGTRGTLQRFEGRWNYPDEIRQSWPETGGATVYQREIGKTLIRRLVNHGSGIHAVSGGIGIVHEREGGTGGRLGFPTSDEIEAAGGVFQCFEGGTVFWTEEHDAFAVAGESVDPEALIERLGFPTTTEYHLDGRRVQFFQRGVRSVENEHVRYWTEQHW</sequence>
<dbReference type="PANTHER" id="PTHR42749">
    <property type="entry name" value="CELL SHAPE-DETERMINING PROTEIN MREB"/>
    <property type="match status" value="1"/>
</dbReference>
<comment type="caution">
    <text evidence="6">The sequence shown here is derived from an EMBL/GenBank/DDBJ whole genome shotgun (WGS) entry which is preliminary data.</text>
</comment>
<reference evidence="7" key="1">
    <citation type="journal article" date="2019" name="Int. J. Syst. Evol. Microbiol.">
        <title>The Global Catalogue of Microorganisms (GCM) 10K type strain sequencing project: providing services to taxonomists for standard genome sequencing and annotation.</title>
        <authorList>
            <consortium name="The Broad Institute Genomics Platform"/>
            <consortium name="The Broad Institute Genome Sequencing Center for Infectious Disease"/>
            <person name="Wu L."/>
            <person name="Ma J."/>
        </authorList>
    </citation>
    <scope>NUCLEOTIDE SEQUENCE [LARGE SCALE GENOMIC DNA]</scope>
    <source>
        <strain evidence="7">JCM 3272</strain>
    </source>
</reference>
<keyword evidence="4" id="KW-0346">Stress response</keyword>
<proteinExistence type="inferred from homology"/>
<name>A0ABP5UE25_9ACTN</name>
<dbReference type="PRINTS" id="PR00301">
    <property type="entry name" value="HEATSHOCK70"/>
</dbReference>